<dbReference type="GO" id="GO:0046872">
    <property type="term" value="F:metal ion binding"/>
    <property type="evidence" value="ECO:0007669"/>
    <property type="project" value="UniProtKB-KW"/>
</dbReference>
<keyword evidence="9" id="KW-1003">Cell membrane</keyword>
<keyword evidence="12" id="KW-1185">Reference proteome</keyword>
<dbReference type="InterPro" id="IPR000644">
    <property type="entry name" value="CBS_dom"/>
</dbReference>
<dbReference type="Gene3D" id="1.25.60.10">
    <property type="entry name" value="MgtE N-terminal domain-like"/>
    <property type="match status" value="1"/>
</dbReference>
<dbReference type="Pfam" id="PF03448">
    <property type="entry name" value="MgtE_N"/>
    <property type="match status" value="1"/>
</dbReference>
<evidence type="ECO:0000256" key="9">
    <source>
        <dbReference type="RuleBase" id="RU362011"/>
    </source>
</evidence>
<dbReference type="InterPro" id="IPR046342">
    <property type="entry name" value="CBS_dom_sf"/>
</dbReference>
<dbReference type="Gene3D" id="3.10.580.10">
    <property type="entry name" value="CBS-domain"/>
    <property type="match status" value="1"/>
</dbReference>
<dbReference type="SUPFAM" id="SSF54631">
    <property type="entry name" value="CBS-domain pair"/>
    <property type="match status" value="1"/>
</dbReference>
<dbReference type="CDD" id="cd04606">
    <property type="entry name" value="CBS_pair_Mg_transporter"/>
    <property type="match status" value="1"/>
</dbReference>
<feature type="transmembrane region" description="Helical" evidence="9">
    <location>
        <begin position="365"/>
        <end position="387"/>
    </location>
</feature>
<evidence type="ECO:0000313" key="11">
    <source>
        <dbReference type="EMBL" id="PEN05965.1"/>
    </source>
</evidence>
<dbReference type="EMBL" id="PDEP01000010">
    <property type="protein sequence ID" value="PEN05965.1"/>
    <property type="molecule type" value="Genomic_DNA"/>
</dbReference>
<comment type="similarity">
    <text evidence="2 9">Belongs to the SLC41A transporter family.</text>
</comment>
<feature type="transmembrane region" description="Helical" evidence="9">
    <location>
        <begin position="321"/>
        <end position="344"/>
    </location>
</feature>
<comment type="subunit">
    <text evidence="9">Homodimer.</text>
</comment>
<gene>
    <name evidence="11" type="primary">mgtE</name>
    <name evidence="11" type="ORF">CRI93_10805</name>
</gene>
<evidence type="ECO:0000313" key="12">
    <source>
        <dbReference type="Proteomes" id="UP000221024"/>
    </source>
</evidence>
<organism evidence="11 12">
    <name type="scientific">Longimonas halophila</name>
    <dbReference type="NCBI Taxonomy" id="1469170"/>
    <lineage>
        <taxon>Bacteria</taxon>
        <taxon>Pseudomonadati</taxon>
        <taxon>Rhodothermota</taxon>
        <taxon>Rhodothermia</taxon>
        <taxon>Rhodothermales</taxon>
        <taxon>Salisaetaceae</taxon>
        <taxon>Longimonas</taxon>
    </lineage>
</organism>
<comment type="subcellular location">
    <subcellularLocation>
        <location evidence="9">Cell membrane</location>
        <topology evidence="9">Multi-pass membrane protein</topology>
    </subcellularLocation>
    <subcellularLocation>
        <location evidence="1">Membrane</location>
        <topology evidence="1">Multi-pass membrane protein</topology>
    </subcellularLocation>
</comment>
<keyword evidence="9" id="KW-0479">Metal-binding</keyword>
<dbReference type="RefSeq" id="WP_098062654.1">
    <property type="nucleotide sequence ID" value="NZ_PDEP01000010.1"/>
</dbReference>
<evidence type="ECO:0000256" key="2">
    <source>
        <dbReference type="ARBA" id="ARBA00009749"/>
    </source>
</evidence>
<dbReference type="GO" id="GO:0005886">
    <property type="term" value="C:plasma membrane"/>
    <property type="evidence" value="ECO:0007669"/>
    <property type="project" value="UniProtKB-SubCell"/>
</dbReference>
<dbReference type="SUPFAM" id="SSF158791">
    <property type="entry name" value="MgtE N-terminal domain-like"/>
    <property type="match status" value="1"/>
</dbReference>
<dbReference type="PANTHER" id="PTHR43773">
    <property type="entry name" value="MAGNESIUM TRANSPORTER MGTE"/>
    <property type="match status" value="1"/>
</dbReference>
<feature type="transmembrane region" description="Helical" evidence="9">
    <location>
        <begin position="293"/>
        <end position="315"/>
    </location>
</feature>
<evidence type="ECO:0000256" key="6">
    <source>
        <dbReference type="ARBA" id="ARBA00022989"/>
    </source>
</evidence>
<evidence type="ECO:0000256" key="4">
    <source>
        <dbReference type="ARBA" id="ARBA00022692"/>
    </source>
</evidence>
<keyword evidence="8" id="KW-0129">CBS domain</keyword>
<protein>
    <recommendedName>
        <fullName evidence="9">Magnesium transporter MgtE</fullName>
    </recommendedName>
</protein>
<dbReference type="Gene3D" id="1.10.357.20">
    <property type="entry name" value="SLC41 divalent cation transporters, integral membrane domain"/>
    <property type="match status" value="1"/>
</dbReference>
<feature type="transmembrane region" description="Helical" evidence="9">
    <location>
        <begin position="393"/>
        <end position="420"/>
    </location>
</feature>
<keyword evidence="7 9" id="KW-0472">Membrane</keyword>
<keyword evidence="6 9" id="KW-1133">Transmembrane helix</keyword>
<dbReference type="Proteomes" id="UP000221024">
    <property type="component" value="Unassembled WGS sequence"/>
</dbReference>
<dbReference type="InterPro" id="IPR006669">
    <property type="entry name" value="MgtE_transporter"/>
</dbReference>
<dbReference type="SUPFAM" id="SSF161093">
    <property type="entry name" value="MgtE membrane domain-like"/>
    <property type="match status" value="1"/>
</dbReference>
<feature type="domain" description="CBS" evidence="10">
    <location>
        <begin position="145"/>
        <end position="208"/>
    </location>
</feature>
<feature type="domain" description="CBS" evidence="10">
    <location>
        <begin position="209"/>
        <end position="265"/>
    </location>
</feature>
<dbReference type="GO" id="GO:0015095">
    <property type="term" value="F:magnesium ion transmembrane transporter activity"/>
    <property type="evidence" value="ECO:0007669"/>
    <property type="project" value="UniProtKB-UniRule"/>
</dbReference>
<sequence length="456" mass="48928">MPDSLQRPGVLDLDAQLVDDVSVLVEAGQRGMVLNLAADLHPADLALLMARLPTEQSHTAFSWLPDAQASEILLELSDSQRRDLLHTLQPERLRRLIDALDTDDAADVLSDMSDAQALHVLPDLADTHDVAALLEYDEESAGGIMAREFVSVPPEWTLEHVIEAVRQHASDIDDIYAVFVVGANDQLEGVVSLKDLMLAPADRPVRTVMDRDVITVGTDMDREEVARIMERYDLVSLPVVDATGGMVGRITIDDVVDVIREEAEEDIQIMSGGSGIEQPDDTVWAVSRGRLPWLLVGLFGAGLSGSVIGGFEVALEQAVVLATFIPIVTAMGGNVAVQSAAIAVQGLSSGDIWMDDLGRRILKEMGVALLNGIVLSLLLCSAVAVLNVGHVQLLIATLASTMLTVILVATTNGALVPFALKWLGIDPASAMGPFVTTLNDIIGLSIYFMYATLIYL</sequence>
<keyword evidence="5 9" id="KW-0460">Magnesium</keyword>
<dbReference type="Pfam" id="PF00571">
    <property type="entry name" value="CBS"/>
    <property type="match status" value="2"/>
</dbReference>
<dbReference type="InterPro" id="IPR036739">
    <property type="entry name" value="SLC41_membr_dom_sf"/>
</dbReference>
<dbReference type="InterPro" id="IPR038076">
    <property type="entry name" value="MgtE_N_sf"/>
</dbReference>
<name>A0A2H3P5C8_9BACT</name>
<dbReference type="SMART" id="SM00116">
    <property type="entry name" value="CBS"/>
    <property type="match status" value="2"/>
</dbReference>
<comment type="caution">
    <text evidence="11">The sequence shown here is derived from an EMBL/GenBank/DDBJ whole genome shotgun (WGS) entry which is preliminary data.</text>
</comment>
<evidence type="ECO:0000256" key="1">
    <source>
        <dbReference type="ARBA" id="ARBA00004141"/>
    </source>
</evidence>
<dbReference type="PANTHER" id="PTHR43773:SF1">
    <property type="entry name" value="MAGNESIUM TRANSPORTER MGTE"/>
    <property type="match status" value="1"/>
</dbReference>
<dbReference type="AlphaFoldDB" id="A0A2H3P5C8"/>
<comment type="function">
    <text evidence="9">Acts as a magnesium transporter.</text>
</comment>
<evidence type="ECO:0000256" key="5">
    <source>
        <dbReference type="ARBA" id="ARBA00022842"/>
    </source>
</evidence>
<evidence type="ECO:0000256" key="8">
    <source>
        <dbReference type="PROSITE-ProRule" id="PRU00703"/>
    </source>
</evidence>
<dbReference type="Pfam" id="PF01769">
    <property type="entry name" value="MgtE"/>
    <property type="match status" value="1"/>
</dbReference>
<dbReference type="PROSITE" id="PS51371">
    <property type="entry name" value="CBS"/>
    <property type="match status" value="2"/>
</dbReference>
<evidence type="ECO:0000256" key="3">
    <source>
        <dbReference type="ARBA" id="ARBA00022448"/>
    </source>
</evidence>
<dbReference type="NCBIfam" id="TIGR00400">
    <property type="entry name" value="mgtE"/>
    <property type="match status" value="1"/>
</dbReference>
<proteinExistence type="inferred from homology"/>
<accession>A0A2H3P5C8</accession>
<dbReference type="OrthoDB" id="9790355at2"/>
<dbReference type="InterPro" id="IPR006668">
    <property type="entry name" value="Mg_transptr_MgtE_intracell_dom"/>
</dbReference>
<dbReference type="InterPro" id="IPR006667">
    <property type="entry name" value="SLC41_membr_dom"/>
</dbReference>
<feature type="transmembrane region" description="Helical" evidence="9">
    <location>
        <begin position="432"/>
        <end position="455"/>
    </location>
</feature>
<keyword evidence="3 9" id="KW-0813">Transport</keyword>
<dbReference type="SMART" id="SM00924">
    <property type="entry name" value="MgtE_N"/>
    <property type="match status" value="1"/>
</dbReference>
<evidence type="ECO:0000256" key="7">
    <source>
        <dbReference type="ARBA" id="ARBA00023136"/>
    </source>
</evidence>
<keyword evidence="4 9" id="KW-0812">Transmembrane</keyword>
<evidence type="ECO:0000259" key="10">
    <source>
        <dbReference type="PROSITE" id="PS51371"/>
    </source>
</evidence>
<reference evidence="11 12" key="1">
    <citation type="submission" date="2017-10" db="EMBL/GenBank/DDBJ databases">
        <title>Draft genome of Longimonas halophila.</title>
        <authorList>
            <person name="Goh K.M."/>
            <person name="Shamsir M.S."/>
            <person name="Lim S.W."/>
        </authorList>
    </citation>
    <scope>NUCLEOTIDE SEQUENCE [LARGE SCALE GENOMIC DNA]</scope>
    <source>
        <strain evidence="11 12">KCTC 42399</strain>
    </source>
</reference>